<dbReference type="Gene3D" id="3.90.780.10">
    <property type="entry name" value="5'-Nucleotidase, C-terminal domain"/>
    <property type="match status" value="1"/>
</dbReference>
<name>A0A3B0RVZ1_9ZZZZ</name>
<dbReference type="PANTHER" id="PTHR11575:SF42">
    <property type="entry name" value="SULFUR OXIDATION PROTEIN SOXB"/>
    <property type="match status" value="1"/>
</dbReference>
<dbReference type="PROSITE" id="PS51318">
    <property type="entry name" value="TAT"/>
    <property type="match status" value="1"/>
</dbReference>
<protein>
    <submittedName>
        <fullName evidence="2">Sulfur oxidation protein SoxB</fullName>
    </submittedName>
</protein>
<dbReference type="InterPro" id="IPR006311">
    <property type="entry name" value="TAT_signal"/>
</dbReference>
<dbReference type="InterPro" id="IPR029052">
    <property type="entry name" value="Metallo-depent_PP-like"/>
</dbReference>
<dbReference type="SUPFAM" id="SSF56300">
    <property type="entry name" value="Metallo-dependent phosphatases"/>
    <property type="match status" value="1"/>
</dbReference>
<dbReference type="NCBIfam" id="TIGR04486">
    <property type="entry name" value="thiosulf_SoxB"/>
    <property type="match status" value="1"/>
</dbReference>
<dbReference type="GO" id="GO:0009166">
    <property type="term" value="P:nucleotide catabolic process"/>
    <property type="evidence" value="ECO:0007669"/>
    <property type="project" value="InterPro"/>
</dbReference>
<dbReference type="Gene3D" id="6.10.140.570">
    <property type="match status" value="1"/>
</dbReference>
<dbReference type="InterPro" id="IPR041829">
    <property type="entry name" value="SoxB_N"/>
</dbReference>
<evidence type="ECO:0000313" key="2">
    <source>
        <dbReference type="EMBL" id="VAV97974.1"/>
    </source>
</evidence>
<dbReference type="EMBL" id="UOEC01000151">
    <property type="protein sequence ID" value="VAV97974.1"/>
    <property type="molecule type" value="Genomic_DNA"/>
</dbReference>
<gene>
    <name evidence="2" type="ORF">MNBD_ALPHA08-65</name>
</gene>
<dbReference type="InterPro" id="IPR008334">
    <property type="entry name" value="5'-Nucleotdase_C"/>
</dbReference>
<proteinExistence type="predicted"/>
<dbReference type="GO" id="GO:0016787">
    <property type="term" value="F:hydrolase activity"/>
    <property type="evidence" value="ECO:0007669"/>
    <property type="project" value="InterPro"/>
</dbReference>
<dbReference type="PRINTS" id="PR01607">
    <property type="entry name" value="APYRASEFAMLY"/>
</dbReference>
<dbReference type="PANTHER" id="PTHR11575">
    <property type="entry name" value="5'-NUCLEOTIDASE-RELATED"/>
    <property type="match status" value="1"/>
</dbReference>
<accession>A0A3B0RVZ1</accession>
<dbReference type="CDD" id="cd07411">
    <property type="entry name" value="MPP_SoxB_N"/>
    <property type="match status" value="1"/>
</dbReference>
<dbReference type="SUPFAM" id="SSF55816">
    <property type="entry name" value="5'-nucleotidase (syn. UDP-sugar hydrolase), C-terminal domain"/>
    <property type="match status" value="1"/>
</dbReference>
<dbReference type="InterPro" id="IPR006179">
    <property type="entry name" value="5_nucleotidase/apyrase"/>
</dbReference>
<dbReference type="Gene3D" id="3.60.21.10">
    <property type="match status" value="1"/>
</dbReference>
<dbReference type="InterPro" id="IPR030998">
    <property type="entry name" value="Thiosulf_SoxB"/>
</dbReference>
<feature type="domain" description="5'-Nucleotidase C-terminal" evidence="1">
    <location>
        <begin position="380"/>
        <end position="524"/>
    </location>
</feature>
<dbReference type="Pfam" id="PF02872">
    <property type="entry name" value="5_nucleotid_C"/>
    <property type="match status" value="1"/>
</dbReference>
<dbReference type="GO" id="GO:0030288">
    <property type="term" value="C:outer membrane-bounded periplasmic space"/>
    <property type="evidence" value="ECO:0007669"/>
    <property type="project" value="TreeGrafter"/>
</dbReference>
<sequence length="565" mass="62597">MIDRRDFIHASLATLALAGGSLSGYRSAIAQQKITQEEILKFDEKGQITLIHVCDIHSQAKPIYFREPSVNIGVGEVLGLPPHLTGKEMLKKFNIKAGSPEAYALSSEDFGQLAKTYGKMGGLDRVATLVKAIRAERPNKCLLLDSGDTWQGSWTSLQTKGEDMVKIMAMMKPDALTGHWEFTYGAERVKELIDMLEFPFLAGNVISTEWEEPVFESTKMYERNGVKIAVVGQAFPYTPVANPRWMFPEWSFGIREKMVQGHVTKAREDGADVVVLLSHNGFDVDRKLASRVEGIDVILTGHTHDAIPVAVNVNNTLLVASGCSGKFVSRLDLDIKGKKVAGFNYKLMPVFSDVIAKDAAVTKVIDETRAPYEKHLGEVLGTTKNTLFRRGNVSGTFDDMICTALIEKQDAEISLSPGFRWGPSLIPGQEITNDDLYNQTAMTYPSVYKLEFTGKQIVEILEDVGDNLFNKDPYFQQGGDMVRVGGLAFDMDASKTIGKRITNLRLTRNGKDLEADKTYSVAGWASVNEQTGTEGTPVWELVRDWIKDKKVIDLKPTNDIRLTNG</sequence>
<dbReference type="InterPro" id="IPR036907">
    <property type="entry name" value="5'-Nucleotdase_C_sf"/>
</dbReference>
<evidence type="ECO:0000259" key="1">
    <source>
        <dbReference type="Pfam" id="PF02872"/>
    </source>
</evidence>
<organism evidence="2">
    <name type="scientific">hydrothermal vent metagenome</name>
    <dbReference type="NCBI Taxonomy" id="652676"/>
    <lineage>
        <taxon>unclassified sequences</taxon>
        <taxon>metagenomes</taxon>
        <taxon>ecological metagenomes</taxon>
    </lineage>
</organism>
<dbReference type="AlphaFoldDB" id="A0A3B0RVZ1"/>
<reference evidence="2" key="1">
    <citation type="submission" date="2018-06" db="EMBL/GenBank/DDBJ databases">
        <authorList>
            <person name="Zhirakovskaya E."/>
        </authorList>
    </citation>
    <scope>NUCLEOTIDE SEQUENCE</scope>
</reference>